<comment type="caution">
    <text evidence="10">Lacks conserved residue(s) required for the propagation of feature annotation.</text>
</comment>
<dbReference type="PANTHER" id="PTHR21137">
    <property type="entry name" value="ODORANT RECEPTOR"/>
    <property type="match status" value="1"/>
</dbReference>
<dbReference type="RefSeq" id="XP_026294905.1">
    <property type="nucleotide sequence ID" value="XM_026439120.1"/>
</dbReference>
<sequence length="415" mass="48383">MSVKTARNIRDYHNIHYKSDAEYTVRVAKILLTMVGIWPRRNTFSNNVKFYVQTTIVFFLMCFLLLPHVIYTYFDCENLTKYMKVIAAQVFSLLAIIKIWTILINRNEIRFCLMEMEVQYRDVECEEDRLVMMNTAKIGRIFTIVYLFLGYGGALPYHVILPLISERIVKADNSTQIPLPYLSDYVFFVIEDSPTYEITFVVQMFTSFLIMSLNYGIYSLIASITMHCCGLFEVTNRRIETILKNRDLRGRIADIIQSHLKAIEYSALVGKSLSIVFLSEMLGCTIIICFLEFGVIVEWEDHKTFSMVTYFVLVTSMFVNVFILSFIGDRLKQESERIGQTSYFLPWYEFPTEIAKNIRIIILRASRPSSLSGAKMLDLSLRVFCDVNFIVFLTLHYFQRIVVKILENEKIIVGF</sequence>
<dbReference type="InterPro" id="IPR004117">
    <property type="entry name" value="7tm6_olfct_rcpt"/>
</dbReference>
<evidence type="ECO:0000313" key="12">
    <source>
        <dbReference type="Proteomes" id="UP000005203"/>
    </source>
</evidence>
<dbReference type="GO" id="GO:0004984">
    <property type="term" value="F:olfactory receptor activity"/>
    <property type="evidence" value="ECO:0007669"/>
    <property type="project" value="InterPro"/>
</dbReference>
<evidence type="ECO:0000256" key="2">
    <source>
        <dbReference type="ARBA" id="ARBA00022475"/>
    </source>
</evidence>
<keyword evidence="6 10" id="KW-1133">Transmembrane helix</keyword>
<dbReference type="Proteomes" id="UP000005203">
    <property type="component" value="Linkage group LG2"/>
</dbReference>
<keyword evidence="9 10" id="KW-0807">Transducer</keyword>
<evidence type="ECO:0000313" key="11">
    <source>
        <dbReference type="EnsemblMetazoa" id="XP_026294905"/>
    </source>
</evidence>
<dbReference type="AlphaFoldDB" id="A0A7M7KY99"/>
<dbReference type="GO" id="GO:0007165">
    <property type="term" value="P:signal transduction"/>
    <property type="evidence" value="ECO:0007669"/>
    <property type="project" value="UniProtKB-KW"/>
</dbReference>
<comment type="similarity">
    <text evidence="10">Belongs to the insect chemoreceptor superfamily. Heteromeric odorant receptor channel (TC 1.A.69) family.</text>
</comment>
<evidence type="ECO:0000256" key="3">
    <source>
        <dbReference type="ARBA" id="ARBA00022606"/>
    </source>
</evidence>
<reference evidence="13" key="2">
    <citation type="submission" date="2025-04" db="UniProtKB">
        <authorList>
            <consortium name="RefSeq"/>
        </authorList>
    </citation>
    <scope>IDENTIFICATION</scope>
    <source>
        <strain evidence="13">DH4</strain>
        <tissue evidence="13">Whole body</tissue>
    </source>
</reference>
<evidence type="ECO:0000256" key="9">
    <source>
        <dbReference type="ARBA" id="ARBA00023224"/>
    </source>
</evidence>
<organism evidence="11">
    <name type="scientific">Apis mellifera</name>
    <name type="common">Honeybee</name>
    <dbReference type="NCBI Taxonomy" id="7460"/>
    <lineage>
        <taxon>Eukaryota</taxon>
        <taxon>Metazoa</taxon>
        <taxon>Ecdysozoa</taxon>
        <taxon>Arthropoda</taxon>
        <taxon>Hexapoda</taxon>
        <taxon>Insecta</taxon>
        <taxon>Pterygota</taxon>
        <taxon>Neoptera</taxon>
        <taxon>Endopterygota</taxon>
        <taxon>Hymenoptera</taxon>
        <taxon>Apocrita</taxon>
        <taxon>Aculeata</taxon>
        <taxon>Apoidea</taxon>
        <taxon>Anthophila</taxon>
        <taxon>Apidae</taxon>
        <taxon>Apis</taxon>
    </lineage>
</organism>
<accession>A0A7M7KY99</accession>
<reference evidence="11" key="1">
    <citation type="submission" date="2021-01" db="UniProtKB">
        <authorList>
            <consortium name="EnsemblMetazoa"/>
        </authorList>
    </citation>
    <scope>IDENTIFICATION</scope>
    <source>
        <strain evidence="11">DH4</strain>
    </source>
</reference>
<dbReference type="OrthoDB" id="7540137at2759"/>
<evidence type="ECO:0000256" key="4">
    <source>
        <dbReference type="ARBA" id="ARBA00022692"/>
    </source>
</evidence>
<evidence type="ECO:0000256" key="6">
    <source>
        <dbReference type="ARBA" id="ARBA00022989"/>
    </source>
</evidence>
<evidence type="ECO:0000313" key="13">
    <source>
        <dbReference type="RefSeq" id="XP_026294905.1"/>
    </source>
</evidence>
<accession>A0A8B8GT76</accession>
<keyword evidence="8 10" id="KW-0675">Receptor</keyword>
<protein>
    <recommendedName>
        <fullName evidence="10">Odorant receptor</fullName>
    </recommendedName>
</protein>
<dbReference type="GO" id="GO:0005886">
    <property type="term" value="C:plasma membrane"/>
    <property type="evidence" value="ECO:0007669"/>
    <property type="project" value="UniProtKB-SubCell"/>
</dbReference>
<keyword evidence="2" id="KW-1003">Cell membrane</keyword>
<dbReference type="GO" id="GO:0005549">
    <property type="term" value="F:odorant binding"/>
    <property type="evidence" value="ECO:0007669"/>
    <property type="project" value="InterPro"/>
</dbReference>
<evidence type="ECO:0000256" key="5">
    <source>
        <dbReference type="ARBA" id="ARBA00022725"/>
    </source>
</evidence>
<feature type="transmembrane region" description="Helical" evidence="10">
    <location>
        <begin position="86"/>
        <end position="104"/>
    </location>
</feature>
<keyword evidence="3 10" id="KW-0716">Sensory transduction</keyword>
<feature type="transmembrane region" description="Helical" evidence="10">
    <location>
        <begin position="308"/>
        <end position="327"/>
    </location>
</feature>
<dbReference type="GeneID" id="100577787"/>
<comment type="subcellular location">
    <subcellularLocation>
        <location evidence="1 10">Cell membrane</location>
        <topology evidence="1 10">Multi-pass membrane protein</topology>
    </subcellularLocation>
</comment>
<feature type="transmembrane region" description="Helical" evidence="10">
    <location>
        <begin position="138"/>
        <end position="160"/>
    </location>
</feature>
<name>A0A7M7KY99_APIME</name>
<keyword evidence="12" id="KW-1185">Reference proteome</keyword>
<evidence type="ECO:0000256" key="10">
    <source>
        <dbReference type="RuleBase" id="RU351113"/>
    </source>
</evidence>
<evidence type="ECO:0000256" key="1">
    <source>
        <dbReference type="ARBA" id="ARBA00004651"/>
    </source>
</evidence>
<keyword evidence="4 10" id="KW-0812">Transmembrane</keyword>
<proteinExistence type="inferred from homology"/>
<feature type="transmembrane region" description="Helical" evidence="10">
    <location>
        <begin position="275"/>
        <end position="296"/>
    </location>
</feature>
<feature type="transmembrane region" description="Helical" evidence="10">
    <location>
        <begin position="50"/>
        <end position="74"/>
    </location>
</feature>
<keyword evidence="7 10" id="KW-0472">Membrane</keyword>
<keyword evidence="5 10" id="KW-0552">Olfaction</keyword>
<evidence type="ECO:0000256" key="7">
    <source>
        <dbReference type="ARBA" id="ARBA00023136"/>
    </source>
</evidence>
<dbReference type="Pfam" id="PF02949">
    <property type="entry name" value="7tm_6"/>
    <property type="match status" value="1"/>
</dbReference>
<gene>
    <name evidence="13" type="primary">LOC100577787</name>
</gene>
<dbReference type="PANTHER" id="PTHR21137:SF35">
    <property type="entry name" value="ODORANT RECEPTOR 19A-RELATED"/>
    <property type="match status" value="1"/>
</dbReference>
<evidence type="ECO:0000256" key="8">
    <source>
        <dbReference type="ARBA" id="ARBA00023170"/>
    </source>
</evidence>
<dbReference type="EnsemblMetazoa" id="XM_026439120">
    <property type="protein sequence ID" value="XP_026294905"/>
    <property type="gene ID" value="LOC100577787"/>
</dbReference>